<name>T0Z5V9_9ZZZZ</name>
<feature type="non-terminal residue" evidence="4">
    <location>
        <position position="1"/>
    </location>
</feature>
<dbReference type="GO" id="GO:0016832">
    <property type="term" value="F:aldehyde-lyase activity"/>
    <property type="evidence" value="ECO:0007669"/>
    <property type="project" value="InterPro"/>
</dbReference>
<dbReference type="InterPro" id="IPR005593">
    <property type="entry name" value="Xul5P/Fru6P_PKetolase"/>
</dbReference>
<dbReference type="Pfam" id="PF09363">
    <property type="entry name" value="XFP_C"/>
    <property type="match status" value="1"/>
</dbReference>
<accession>T0Z5V9</accession>
<feature type="domain" description="Xylulose 5-phosphate/Fructose 6-phosphate phosphoketolase C-terminal" evidence="3">
    <location>
        <begin position="7"/>
        <end position="172"/>
    </location>
</feature>
<comment type="similarity">
    <text evidence="1">Belongs to the XFP family.</text>
</comment>
<dbReference type="AlphaFoldDB" id="T0Z5V9"/>
<evidence type="ECO:0000313" key="4">
    <source>
        <dbReference type="EMBL" id="EQD43426.1"/>
    </source>
</evidence>
<keyword evidence="2" id="KW-0456">Lyase</keyword>
<dbReference type="InterPro" id="IPR009014">
    <property type="entry name" value="Transketo_C/PFOR_II"/>
</dbReference>
<reference evidence="4" key="2">
    <citation type="journal article" date="2014" name="ISME J.">
        <title>Microbial stratification in low pH oxic and suboxic macroscopic growths along an acid mine drainage.</title>
        <authorList>
            <person name="Mendez-Garcia C."/>
            <person name="Mesa V."/>
            <person name="Sprenger R.R."/>
            <person name="Richter M."/>
            <person name="Diez M.S."/>
            <person name="Solano J."/>
            <person name="Bargiela R."/>
            <person name="Golyshina O.V."/>
            <person name="Manteca A."/>
            <person name="Ramos J.L."/>
            <person name="Gallego J.R."/>
            <person name="Llorente I."/>
            <person name="Martins Dos Santos V.A."/>
            <person name="Jensen O.N."/>
            <person name="Pelaez A.I."/>
            <person name="Sanchez J."/>
            <person name="Ferrer M."/>
        </authorList>
    </citation>
    <scope>NUCLEOTIDE SEQUENCE</scope>
</reference>
<gene>
    <name evidence="4" type="ORF">B1B_13829</name>
</gene>
<dbReference type="GO" id="GO:0005975">
    <property type="term" value="P:carbohydrate metabolic process"/>
    <property type="evidence" value="ECO:0007669"/>
    <property type="project" value="InterPro"/>
</dbReference>
<reference evidence="4" key="1">
    <citation type="submission" date="2013-08" db="EMBL/GenBank/DDBJ databases">
        <authorList>
            <person name="Mendez C."/>
            <person name="Richter M."/>
            <person name="Ferrer M."/>
            <person name="Sanchez J."/>
        </authorList>
    </citation>
    <scope>NUCLEOTIDE SEQUENCE</scope>
</reference>
<evidence type="ECO:0000259" key="3">
    <source>
        <dbReference type="Pfam" id="PF09363"/>
    </source>
</evidence>
<dbReference type="EMBL" id="AUZY01009120">
    <property type="protein sequence ID" value="EQD43426.1"/>
    <property type="molecule type" value="Genomic_DNA"/>
</dbReference>
<evidence type="ECO:0000256" key="1">
    <source>
        <dbReference type="ARBA" id="ARBA00005623"/>
    </source>
</evidence>
<organism evidence="4">
    <name type="scientific">mine drainage metagenome</name>
    <dbReference type="NCBI Taxonomy" id="410659"/>
    <lineage>
        <taxon>unclassified sequences</taxon>
        <taxon>metagenomes</taxon>
        <taxon>ecological metagenomes</taxon>
    </lineage>
</organism>
<protein>
    <submittedName>
        <fullName evidence="4">Phosphoketolase</fullName>
    </submittedName>
</protein>
<proteinExistence type="inferred from homology"/>
<evidence type="ECO:0000256" key="2">
    <source>
        <dbReference type="ARBA" id="ARBA00023239"/>
    </source>
</evidence>
<sequence length="176" mass="20700">AWHHRIVVMACCGDVPTLETLAAVSILREHLPALKIRVVNVVDLMRLQPQSEHPHGLDDTDFDALFTRDKPVIFAFHAYPWLIHRLTYRRTNHDNIHVRGYKEEGTVTTPFDMTVLNELDRFHLVMDSIDRLPQTGDQGVYLKQQLKDKLIEHRQYIDRHGQDLPEIRNWTWSHPQ</sequence>
<comment type="caution">
    <text evidence="4">The sequence shown here is derived from an EMBL/GenBank/DDBJ whole genome shotgun (WGS) entry which is preliminary data.</text>
</comment>
<dbReference type="InterPro" id="IPR018969">
    <property type="entry name" value="Xul5P/Fru6P_PKetolase_C"/>
</dbReference>
<dbReference type="Gene3D" id="3.40.50.920">
    <property type="match status" value="1"/>
</dbReference>
<dbReference type="PANTHER" id="PTHR31273">
    <property type="entry name" value="PHOSPHOKETOLASE-RELATED"/>
    <property type="match status" value="1"/>
</dbReference>
<dbReference type="PANTHER" id="PTHR31273:SF0">
    <property type="entry name" value="PHOSPHOKETOLASE-RELATED"/>
    <property type="match status" value="1"/>
</dbReference>